<evidence type="ECO:0000256" key="4">
    <source>
        <dbReference type="ARBA" id="ARBA00022801"/>
    </source>
</evidence>
<dbReference type="InterPro" id="IPR011059">
    <property type="entry name" value="Metal-dep_hydrolase_composite"/>
</dbReference>
<name>A0A5E8BYM9_9ASCO</name>
<comment type="catalytic activity">
    <reaction evidence="6 8">
        <text>guanine + H2O + H(+) = xanthine + NH4(+)</text>
        <dbReference type="Rhea" id="RHEA:14665"/>
        <dbReference type="ChEBI" id="CHEBI:15377"/>
        <dbReference type="ChEBI" id="CHEBI:15378"/>
        <dbReference type="ChEBI" id="CHEBI:16235"/>
        <dbReference type="ChEBI" id="CHEBI:17712"/>
        <dbReference type="ChEBI" id="CHEBI:28938"/>
        <dbReference type="EC" id="3.5.4.3"/>
    </reaction>
</comment>
<dbReference type="InterPro" id="IPR006680">
    <property type="entry name" value="Amidohydro-rel"/>
</dbReference>
<reference evidence="10 11" key="1">
    <citation type="submission" date="2019-09" db="EMBL/GenBank/DDBJ databases">
        <authorList>
            <person name="Brejova B."/>
        </authorList>
    </citation>
    <scope>NUCLEOTIDE SEQUENCE [LARGE SCALE GENOMIC DNA]</scope>
</reference>
<evidence type="ECO:0000256" key="1">
    <source>
        <dbReference type="ARBA" id="ARBA00004984"/>
    </source>
</evidence>
<dbReference type="PANTHER" id="PTHR11271">
    <property type="entry name" value="GUANINE DEAMINASE"/>
    <property type="match status" value="1"/>
</dbReference>
<evidence type="ECO:0000256" key="3">
    <source>
        <dbReference type="ARBA" id="ARBA00022723"/>
    </source>
</evidence>
<evidence type="ECO:0000256" key="6">
    <source>
        <dbReference type="ARBA" id="ARBA00051148"/>
    </source>
</evidence>
<keyword evidence="3 8" id="KW-0479">Metal-binding</keyword>
<gene>
    <name evidence="10" type="ORF">SAPINGB_P003799</name>
</gene>
<evidence type="ECO:0000256" key="5">
    <source>
        <dbReference type="ARBA" id="ARBA00022833"/>
    </source>
</evidence>
<organism evidence="10 11">
    <name type="scientific">Magnusiomyces paraingens</name>
    <dbReference type="NCBI Taxonomy" id="2606893"/>
    <lineage>
        <taxon>Eukaryota</taxon>
        <taxon>Fungi</taxon>
        <taxon>Dikarya</taxon>
        <taxon>Ascomycota</taxon>
        <taxon>Saccharomycotina</taxon>
        <taxon>Dipodascomycetes</taxon>
        <taxon>Dipodascales</taxon>
        <taxon>Dipodascaceae</taxon>
        <taxon>Magnusiomyces</taxon>
    </lineage>
</organism>
<dbReference type="PANTHER" id="PTHR11271:SF6">
    <property type="entry name" value="GUANINE DEAMINASE"/>
    <property type="match status" value="1"/>
</dbReference>
<dbReference type="NCBIfam" id="TIGR02967">
    <property type="entry name" value="guan_deamin"/>
    <property type="match status" value="1"/>
</dbReference>
<keyword evidence="11" id="KW-1185">Reference proteome</keyword>
<dbReference type="GO" id="GO:0006147">
    <property type="term" value="P:guanine catabolic process"/>
    <property type="evidence" value="ECO:0007669"/>
    <property type="project" value="UniProtKB-UniRule"/>
</dbReference>
<evidence type="ECO:0000256" key="8">
    <source>
        <dbReference type="RuleBase" id="RU366009"/>
    </source>
</evidence>
<accession>A0A5E8BYM9</accession>
<dbReference type="EC" id="3.5.4.3" evidence="8"/>
<comment type="pathway">
    <text evidence="1 8">Purine metabolism; guanine degradation; xanthine from guanine: step 1/1.</text>
</comment>
<keyword evidence="5 8" id="KW-0862">Zinc</keyword>
<dbReference type="InterPro" id="IPR051607">
    <property type="entry name" value="Metallo-dep_hydrolases"/>
</dbReference>
<dbReference type="UniPathway" id="UPA00603">
    <property type="reaction ID" value="UER00660"/>
</dbReference>
<comment type="function">
    <text evidence="7 8">Catalyzes the hydrolytic deamination of guanine, producing xanthine and ammonia.</text>
</comment>
<evidence type="ECO:0000313" key="11">
    <source>
        <dbReference type="Proteomes" id="UP000398389"/>
    </source>
</evidence>
<dbReference type="RefSeq" id="XP_031854405.1">
    <property type="nucleotide sequence ID" value="XM_031998514.1"/>
</dbReference>
<sequence length="470" mass="51466">MTVDTKPTFTIYYGTFVNPVSISDLEYVVTGAIGVNDKSGTIEFVERNVSSVDQVLADKASLLVQYTVNVISNTDKQASFFFPGFFDTHIHAPQYPNCGIFGKSTLLDWLETYTFPLESSLSNIDKAKFVYNKVIDRTLRSGTTTASYYATVHVGATKALADVALERGQRAFVGRVCMTQNSPDYYCDASEEAAQAADLEVIDYVTGLDPTRERVAPILTPRFAPSCTPATMKWMGQVMHERDLACQTHLSENVKEIAWVKELFPENDSYTDVYDKAGILGKRTILAHCVHLSDTEVATIKARGSGISHCPTSNSSITSGEAPMRRYLDAGVKCSLGTDLSGGYAPSVLEVARQALLVSRHVAMKSSRGDADKLSVAEVLCLGTIGGAQVCEMADQLGSFEVGKKWDAQLIDLEVENSPVDVFEWQEPRIGEGGEDLNRLENLVAKWLFGGDDRNVSRVWVDGRQVIGSK</sequence>
<dbReference type="AlphaFoldDB" id="A0A5E8BYM9"/>
<evidence type="ECO:0000256" key="2">
    <source>
        <dbReference type="ARBA" id="ARBA00006745"/>
    </source>
</evidence>
<dbReference type="GeneID" id="43582614"/>
<evidence type="ECO:0000256" key="7">
    <source>
        <dbReference type="ARBA" id="ARBA00056079"/>
    </source>
</evidence>
<dbReference type="InterPro" id="IPR014311">
    <property type="entry name" value="Guanine_deaminase"/>
</dbReference>
<dbReference type="GO" id="GO:0008270">
    <property type="term" value="F:zinc ion binding"/>
    <property type="evidence" value="ECO:0007669"/>
    <property type="project" value="UniProtKB-UniRule"/>
</dbReference>
<feature type="domain" description="Amidohydrolase-related" evidence="9">
    <location>
        <begin position="82"/>
        <end position="466"/>
    </location>
</feature>
<keyword evidence="4 8" id="KW-0378">Hydrolase</keyword>
<dbReference type="SUPFAM" id="SSF51556">
    <property type="entry name" value="Metallo-dependent hydrolases"/>
    <property type="match status" value="1"/>
</dbReference>
<dbReference type="FunFam" id="3.20.20.140:FF:000022">
    <property type="entry name" value="Guanine deaminase"/>
    <property type="match status" value="1"/>
</dbReference>
<dbReference type="EMBL" id="CABVLU010000003">
    <property type="protein sequence ID" value="VVT53885.1"/>
    <property type="molecule type" value="Genomic_DNA"/>
</dbReference>
<dbReference type="InterPro" id="IPR032466">
    <property type="entry name" value="Metal_Hydrolase"/>
</dbReference>
<evidence type="ECO:0000259" key="9">
    <source>
        <dbReference type="Pfam" id="PF01979"/>
    </source>
</evidence>
<dbReference type="GO" id="GO:0005829">
    <property type="term" value="C:cytosol"/>
    <property type="evidence" value="ECO:0007669"/>
    <property type="project" value="TreeGrafter"/>
</dbReference>
<dbReference type="GO" id="GO:0008892">
    <property type="term" value="F:guanine deaminase activity"/>
    <property type="evidence" value="ECO:0007669"/>
    <property type="project" value="UniProtKB-UniRule"/>
</dbReference>
<dbReference type="Proteomes" id="UP000398389">
    <property type="component" value="Unassembled WGS sequence"/>
</dbReference>
<comment type="similarity">
    <text evidence="2 8">Belongs to the metallo-dependent hydrolases superfamily. ATZ/TRZ family.</text>
</comment>
<proteinExistence type="inferred from homology"/>
<dbReference type="Pfam" id="PF01979">
    <property type="entry name" value="Amidohydro_1"/>
    <property type="match status" value="1"/>
</dbReference>
<evidence type="ECO:0000313" key="10">
    <source>
        <dbReference type="EMBL" id="VVT53885.1"/>
    </source>
</evidence>
<dbReference type="OrthoDB" id="194468at2759"/>
<dbReference type="Gene3D" id="2.30.40.10">
    <property type="entry name" value="Urease, subunit C, domain 1"/>
    <property type="match status" value="1"/>
</dbReference>
<protein>
    <recommendedName>
        <fullName evidence="8">Guanine deaminase</fullName>
        <shortName evidence="8">Guanase</shortName>
        <ecNumber evidence="8">3.5.4.3</ecNumber>
    </recommendedName>
    <alternativeName>
        <fullName evidence="8">Guanine aminohydrolase</fullName>
    </alternativeName>
</protein>
<dbReference type="Gene3D" id="3.20.20.140">
    <property type="entry name" value="Metal-dependent hydrolases"/>
    <property type="match status" value="1"/>
</dbReference>
<comment type="cofactor">
    <cofactor evidence="8">
        <name>Zn(2+)</name>
        <dbReference type="ChEBI" id="CHEBI:29105"/>
    </cofactor>
    <text evidence="8">Binds 1 zinc ion per subunit.</text>
</comment>